<evidence type="ECO:0000313" key="7">
    <source>
        <dbReference type="Proteomes" id="UP000006697"/>
    </source>
</evidence>
<reference evidence="6 7" key="1">
    <citation type="journal article" date="2007" name="PLoS Genet.">
        <title>A tale of two oxidation states: bacterial colonization of arsenic-rich environments.</title>
        <authorList>
            <person name="Muller D."/>
            <person name="Medigue C."/>
            <person name="Koechler S."/>
            <person name="Barbe V."/>
            <person name="Barakat M."/>
            <person name="Talla E."/>
            <person name="Bonnefoy V."/>
            <person name="Krin E."/>
            <person name="Arsene-Ploetze F."/>
            <person name="Carapito C."/>
            <person name="Chandler M."/>
            <person name="Cournoyer B."/>
            <person name="Cruveiller S."/>
            <person name="Dossat C."/>
            <person name="Duval S."/>
            <person name="Heymann M."/>
            <person name="Leize E."/>
            <person name="Lieutaud A."/>
            <person name="Lievremont D."/>
            <person name="Makita Y."/>
            <person name="Mangenot S."/>
            <person name="Nitschke W."/>
            <person name="Ortet P."/>
            <person name="Perdrial N."/>
            <person name="Schoepp B."/>
            <person name="Siguier N."/>
            <person name="Simeonova D.D."/>
            <person name="Rouy Z."/>
            <person name="Segurens B."/>
            <person name="Turlin E."/>
            <person name="Vallenet D."/>
            <person name="Van Dorsselaer A."/>
            <person name="Weiss S."/>
            <person name="Weissenbach J."/>
            <person name="Lett M.C."/>
            <person name="Danchin A."/>
            <person name="Bertin P.N."/>
        </authorList>
    </citation>
    <scope>NUCLEOTIDE SEQUENCE [LARGE SCALE GENOMIC DNA]</scope>
    <source>
        <strain evidence="7">ULPAs1</strain>
    </source>
</reference>
<accession>A4G505</accession>
<dbReference type="Pfam" id="PF02518">
    <property type="entry name" value="HATPase_c"/>
    <property type="match status" value="1"/>
</dbReference>
<dbReference type="eggNOG" id="COG2205">
    <property type="taxonomic scope" value="Bacteria"/>
</dbReference>
<comment type="catalytic activity">
    <reaction evidence="1">
        <text>ATP + protein L-histidine = ADP + protein N-phospho-L-histidine.</text>
        <dbReference type="EC" id="2.7.13.3"/>
    </reaction>
</comment>
<evidence type="ECO:0000313" key="6">
    <source>
        <dbReference type="EMBL" id="CAL61592.1"/>
    </source>
</evidence>
<dbReference type="EMBL" id="CU207211">
    <property type="protein sequence ID" value="CAL61592.1"/>
    <property type="molecule type" value="Genomic_DNA"/>
</dbReference>
<dbReference type="PANTHER" id="PTHR42878">
    <property type="entry name" value="TWO-COMPONENT HISTIDINE KINASE"/>
    <property type="match status" value="1"/>
</dbReference>
<evidence type="ECO:0000256" key="4">
    <source>
        <dbReference type="ARBA" id="ARBA00022777"/>
    </source>
</evidence>
<feature type="domain" description="Histidine kinase" evidence="5">
    <location>
        <begin position="10"/>
        <end position="203"/>
    </location>
</feature>
<dbReference type="STRING" id="204773.HEAR1421"/>
<keyword evidence="7" id="KW-1185">Reference proteome</keyword>
<dbReference type="GO" id="GO:0030295">
    <property type="term" value="F:protein kinase activator activity"/>
    <property type="evidence" value="ECO:0007669"/>
    <property type="project" value="TreeGrafter"/>
</dbReference>
<dbReference type="KEGG" id="har:HEAR1421"/>
<dbReference type="InterPro" id="IPR003594">
    <property type="entry name" value="HATPase_dom"/>
</dbReference>
<dbReference type="HOGENOM" id="CLU_105049_0_0_4"/>
<organism evidence="6 7">
    <name type="scientific">Herminiimonas arsenicoxydans</name>
    <dbReference type="NCBI Taxonomy" id="204773"/>
    <lineage>
        <taxon>Bacteria</taxon>
        <taxon>Pseudomonadati</taxon>
        <taxon>Pseudomonadota</taxon>
        <taxon>Betaproteobacteria</taxon>
        <taxon>Burkholderiales</taxon>
        <taxon>Oxalobacteraceae</taxon>
        <taxon>Herminiimonas</taxon>
    </lineage>
</organism>
<dbReference type="PROSITE" id="PS50109">
    <property type="entry name" value="HIS_KIN"/>
    <property type="match status" value="1"/>
</dbReference>
<sequence>MTMNPQLSAIVVHDLKNELGVLEGRLATLTVDLDREQALQAHASCIALREKMIAFLTLYKATEQGLNPRIEAVHPDDFLRELIRNHVHSRPELTLTMDSDALPAIAFFDEHLLGLAMNAALQNATRFAKSSIVVACRKTAGEIIFTVRDDGPGLDATEEQASTGLGMALCAAIARAHCSDDKYGSAHLSTCADGGALFSMRLP</sequence>
<dbReference type="GO" id="GO:0000156">
    <property type="term" value="F:phosphorelay response regulator activity"/>
    <property type="evidence" value="ECO:0007669"/>
    <property type="project" value="TreeGrafter"/>
</dbReference>
<gene>
    <name evidence="6" type="ordered locus">HEAR1421</name>
</gene>
<keyword evidence="3" id="KW-0808">Transferase</keyword>
<dbReference type="EC" id="2.7.13.3" evidence="2"/>
<dbReference type="GO" id="GO:0004673">
    <property type="term" value="F:protein histidine kinase activity"/>
    <property type="evidence" value="ECO:0007669"/>
    <property type="project" value="UniProtKB-EC"/>
</dbReference>
<dbReference type="AlphaFoldDB" id="A4G505"/>
<dbReference type="SMART" id="SM00387">
    <property type="entry name" value="HATPase_c"/>
    <property type="match status" value="1"/>
</dbReference>
<dbReference type="GO" id="GO:0007234">
    <property type="term" value="P:osmosensory signaling via phosphorelay pathway"/>
    <property type="evidence" value="ECO:0007669"/>
    <property type="project" value="TreeGrafter"/>
</dbReference>
<dbReference type="InterPro" id="IPR005467">
    <property type="entry name" value="His_kinase_dom"/>
</dbReference>
<dbReference type="Gene3D" id="3.30.565.10">
    <property type="entry name" value="Histidine kinase-like ATPase, C-terminal domain"/>
    <property type="match status" value="1"/>
</dbReference>
<evidence type="ECO:0000259" key="5">
    <source>
        <dbReference type="PROSITE" id="PS50109"/>
    </source>
</evidence>
<dbReference type="InterPro" id="IPR004358">
    <property type="entry name" value="Sig_transdc_His_kin-like_C"/>
</dbReference>
<dbReference type="SUPFAM" id="SSF55874">
    <property type="entry name" value="ATPase domain of HSP90 chaperone/DNA topoisomerase II/histidine kinase"/>
    <property type="match status" value="1"/>
</dbReference>
<proteinExistence type="predicted"/>
<name>A4G505_HERAR</name>
<dbReference type="PANTHER" id="PTHR42878:SF14">
    <property type="entry name" value="OSMOLARITY TWO-COMPONENT SYSTEM PROTEIN SSK1"/>
    <property type="match status" value="1"/>
</dbReference>
<protein>
    <recommendedName>
        <fullName evidence="2">histidine kinase</fullName>
        <ecNumber evidence="2">2.7.13.3</ecNumber>
    </recommendedName>
</protein>
<dbReference type="InterPro" id="IPR050351">
    <property type="entry name" value="BphY/WalK/GraS-like"/>
</dbReference>
<keyword evidence="4 6" id="KW-0418">Kinase</keyword>
<dbReference type="Proteomes" id="UP000006697">
    <property type="component" value="Chromosome"/>
</dbReference>
<dbReference type="OrthoDB" id="9180085at2"/>
<dbReference type="InterPro" id="IPR036890">
    <property type="entry name" value="HATPase_C_sf"/>
</dbReference>
<evidence type="ECO:0000256" key="2">
    <source>
        <dbReference type="ARBA" id="ARBA00012438"/>
    </source>
</evidence>
<evidence type="ECO:0000256" key="3">
    <source>
        <dbReference type="ARBA" id="ARBA00022679"/>
    </source>
</evidence>
<evidence type="ECO:0000256" key="1">
    <source>
        <dbReference type="ARBA" id="ARBA00000085"/>
    </source>
</evidence>
<dbReference type="PRINTS" id="PR00344">
    <property type="entry name" value="BCTRLSENSOR"/>
</dbReference>